<evidence type="ECO:0008006" key="4">
    <source>
        <dbReference type="Google" id="ProtNLM"/>
    </source>
</evidence>
<dbReference type="OrthoDB" id="1016708at2759"/>
<reference evidence="2" key="1">
    <citation type="submission" date="2023-05" db="EMBL/GenBank/DDBJ databases">
        <title>Genome and transcriptome analyses reveal genes involved in the formation of fine ridges on petal epidermal cells in Hibiscus trionum.</title>
        <authorList>
            <person name="Koshimizu S."/>
            <person name="Masuda S."/>
            <person name="Ishii T."/>
            <person name="Shirasu K."/>
            <person name="Hoshino A."/>
            <person name="Arita M."/>
        </authorList>
    </citation>
    <scope>NUCLEOTIDE SEQUENCE</scope>
    <source>
        <strain evidence="2">Hamamatsu line</strain>
    </source>
</reference>
<feature type="region of interest" description="Disordered" evidence="1">
    <location>
        <begin position="43"/>
        <end position="82"/>
    </location>
</feature>
<proteinExistence type="predicted"/>
<keyword evidence="3" id="KW-1185">Reference proteome</keyword>
<evidence type="ECO:0000256" key="1">
    <source>
        <dbReference type="SAM" id="MobiDB-lite"/>
    </source>
</evidence>
<dbReference type="AlphaFoldDB" id="A0A9W7GU90"/>
<dbReference type="PANTHER" id="PTHR34199">
    <property type="entry name" value="NUMOD3 MOTIF FAMILY PROTEIN, EXPRESSED"/>
    <property type="match status" value="1"/>
</dbReference>
<evidence type="ECO:0000313" key="2">
    <source>
        <dbReference type="EMBL" id="GMI65724.1"/>
    </source>
</evidence>
<dbReference type="Proteomes" id="UP001165190">
    <property type="component" value="Unassembled WGS sequence"/>
</dbReference>
<dbReference type="PANTHER" id="PTHR34199:SF2">
    <property type="entry name" value="NUMOD3 MOTIF FAMILY PROTEIN, EXPRESSED"/>
    <property type="match status" value="1"/>
</dbReference>
<protein>
    <recommendedName>
        <fullName evidence="4">Nuclease associated modular domain-containing protein</fullName>
    </recommendedName>
</protein>
<organism evidence="2 3">
    <name type="scientific">Hibiscus trionum</name>
    <name type="common">Flower of an hour</name>
    <dbReference type="NCBI Taxonomy" id="183268"/>
    <lineage>
        <taxon>Eukaryota</taxon>
        <taxon>Viridiplantae</taxon>
        <taxon>Streptophyta</taxon>
        <taxon>Embryophyta</taxon>
        <taxon>Tracheophyta</taxon>
        <taxon>Spermatophyta</taxon>
        <taxon>Magnoliopsida</taxon>
        <taxon>eudicotyledons</taxon>
        <taxon>Gunneridae</taxon>
        <taxon>Pentapetalae</taxon>
        <taxon>rosids</taxon>
        <taxon>malvids</taxon>
        <taxon>Malvales</taxon>
        <taxon>Malvaceae</taxon>
        <taxon>Malvoideae</taxon>
        <taxon>Hibiscus</taxon>
    </lineage>
</organism>
<sequence>MPRPKGSKRAPKSLKQRRNITEAIAAKWADPEYRDRVCSGLAKYHGIPSGAKRKRKRKPTSKTQSKQIFSKRKAIDTNYSPANETISPIEQVRIRRRNKPLYKDPMISFKLEMLKNIRAQRAPEETKKTKLLKEQDF</sequence>
<comment type="caution">
    <text evidence="2">The sequence shown here is derived from an EMBL/GenBank/DDBJ whole genome shotgun (WGS) entry which is preliminary data.</text>
</comment>
<feature type="compositionally biased region" description="Basic residues" evidence="1">
    <location>
        <begin position="51"/>
        <end position="60"/>
    </location>
</feature>
<dbReference type="EMBL" id="BSYR01000003">
    <property type="protein sequence ID" value="GMI65724.1"/>
    <property type="molecule type" value="Genomic_DNA"/>
</dbReference>
<accession>A0A9W7GU90</accession>
<gene>
    <name evidence="2" type="ORF">HRI_000241700</name>
</gene>
<name>A0A9W7GU90_HIBTR</name>
<evidence type="ECO:0000313" key="3">
    <source>
        <dbReference type="Proteomes" id="UP001165190"/>
    </source>
</evidence>